<dbReference type="PANTHER" id="PTHR15350">
    <property type="entry name" value="COP9 SIGNALOSOME COMPLEX SUBUNIT 7/DENDRITIC CELL PROTEIN GA17"/>
    <property type="match status" value="1"/>
</dbReference>
<dbReference type="WBParaSite" id="TMUE_3000014522.1">
    <property type="protein sequence ID" value="TMUE_3000014522.1"/>
    <property type="gene ID" value="WBGene00302228"/>
</dbReference>
<evidence type="ECO:0000313" key="4">
    <source>
        <dbReference type="WBParaSite" id="TMUE_3000014522.1"/>
    </source>
</evidence>
<protein>
    <submittedName>
        <fullName evidence="4">PCI domain-containing protein</fullName>
    </submittedName>
</protein>
<dbReference type="SMART" id="SM00088">
    <property type="entry name" value="PINT"/>
    <property type="match status" value="1"/>
</dbReference>
<dbReference type="GO" id="GO:0005852">
    <property type="term" value="C:eukaryotic translation initiation factor 3 complex"/>
    <property type="evidence" value="ECO:0007669"/>
    <property type="project" value="TreeGrafter"/>
</dbReference>
<organism evidence="3 4">
    <name type="scientific">Trichuris muris</name>
    <name type="common">Mouse whipworm</name>
    <dbReference type="NCBI Taxonomy" id="70415"/>
    <lineage>
        <taxon>Eukaryota</taxon>
        <taxon>Metazoa</taxon>
        <taxon>Ecdysozoa</taxon>
        <taxon>Nematoda</taxon>
        <taxon>Enoplea</taxon>
        <taxon>Dorylaimia</taxon>
        <taxon>Trichinellida</taxon>
        <taxon>Trichuridae</taxon>
        <taxon>Trichuris</taxon>
    </lineage>
</organism>
<dbReference type="STRING" id="70415.A0A5S6R5N5"/>
<feature type="domain" description="PCI" evidence="2">
    <location>
        <begin position="191"/>
        <end position="353"/>
    </location>
</feature>
<name>A0A5S6R5N5_TRIMR</name>
<dbReference type="PROSITE" id="PS50250">
    <property type="entry name" value="PCI"/>
    <property type="match status" value="1"/>
</dbReference>
<dbReference type="InterPro" id="IPR045237">
    <property type="entry name" value="COPS7/eIF3m"/>
</dbReference>
<dbReference type="Pfam" id="PF01399">
    <property type="entry name" value="PCI"/>
    <property type="match status" value="1"/>
</dbReference>
<sequence>MMRVFDFCLPSDHVRQLVAYLRSVTHAEELKDVANAEDVTKALLRAIGCLHLLIEAGIPDADLESVLNSLASLIPSVQSAEEATELIDCLCAKVLEEPFRGKEVVMYRPLGNLFYAMGDQLHPVEHRHQYRLLCGILKLASGCERSQYPAQMITLDEALDHLRKWKCNVTETRQFLRLLHPALLNGPHASLSAKVMFELLSTYTTDSDAADALEDARECVRTAMNDPETFVYSHLFRLCPVQRLKGEPIYALLEIFNSGMIADYIAYREVNQEFMANTMGLADNVYMEKMRILTFMSLGSSVGSISMDELGRRLMIDDGNELEQFVIRAVQTRMVQAEIDDVERKVFIRGVKPRSFDNAQWAYVLKGLEKWELSISRIQKQFEDELRQVM</sequence>
<reference evidence="4" key="1">
    <citation type="submission" date="2019-12" db="UniProtKB">
        <authorList>
            <consortium name="WormBaseParasite"/>
        </authorList>
    </citation>
    <scope>IDENTIFICATION</scope>
</reference>
<dbReference type="AlphaFoldDB" id="A0A5S6R5N5"/>
<keyword evidence="3" id="KW-1185">Reference proteome</keyword>
<dbReference type="Proteomes" id="UP000046395">
    <property type="component" value="Unassembled WGS sequence"/>
</dbReference>
<dbReference type="PANTHER" id="PTHR15350:SF2">
    <property type="entry name" value="EUKARYOTIC TRANSLATION INITIATION FACTOR 3 SUBUNIT M"/>
    <property type="match status" value="1"/>
</dbReference>
<evidence type="ECO:0000313" key="3">
    <source>
        <dbReference type="Proteomes" id="UP000046395"/>
    </source>
</evidence>
<evidence type="ECO:0000256" key="1">
    <source>
        <dbReference type="ARBA" id="ARBA00008482"/>
    </source>
</evidence>
<accession>A0A5S6R5N5</accession>
<dbReference type="InterPro" id="IPR000717">
    <property type="entry name" value="PCI_dom"/>
</dbReference>
<dbReference type="GO" id="GO:0002183">
    <property type="term" value="P:cytoplasmic translational initiation"/>
    <property type="evidence" value="ECO:0007669"/>
    <property type="project" value="TreeGrafter"/>
</dbReference>
<proteinExistence type="inferred from homology"/>
<comment type="similarity">
    <text evidence="1">Belongs to the CSN7/EIF3M family. CSN7 subfamily.</text>
</comment>
<evidence type="ECO:0000259" key="2">
    <source>
        <dbReference type="PROSITE" id="PS50250"/>
    </source>
</evidence>